<evidence type="ECO:0000313" key="12">
    <source>
        <dbReference type="EMBL" id="GHA75445.1"/>
    </source>
</evidence>
<keyword evidence="4" id="KW-0963">Cytoplasm</keyword>
<dbReference type="PANTHER" id="PTHR47861">
    <property type="entry name" value="FKBP-TYPE PEPTIDYL-PROLYL CIS-TRANS ISOMERASE SLYD"/>
    <property type="match status" value="1"/>
</dbReference>
<dbReference type="GO" id="GO:0003755">
    <property type="term" value="F:peptidyl-prolyl cis-trans isomerase activity"/>
    <property type="evidence" value="ECO:0007669"/>
    <property type="project" value="UniProtKB-UniRule"/>
</dbReference>
<reference evidence="12" key="2">
    <citation type="submission" date="2020-09" db="EMBL/GenBank/DDBJ databases">
        <authorList>
            <person name="Sun Q."/>
            <person name="Kim S."/>
        </authorList>
    </citation>
    <scope>NUCLEOTIDE SEQUENCE</scope>
    <source>
        <strain evidence="12">KCTC 32501</strain>
    </source>
</reference>
<name>A0A8J3CNZ6_9BURK</name>
<evidence type="ECO:0000256" key="1">
    <source>
        <dbReference type="ARBA" id="ARBA00000971"/>
    </source>
</evidence>
<gene>
    <name evidence="12" type="ORF">GCM10009007_15740</name>
</gene>
<evidence type="ECO:0000256" key="9">
    <source>
        <dbReference type="PROSITE-ProRule" id="PRU00277"/>
    </source>
</evidence>
<evidence type="ECO:0000256" key="2">
    <source>
        <dbReference type="ARBA" id="ARBA00004496"/>
    </source>
</evidence>
<feature type="domain" description="PPIase FKBP-type" evidence="11">
    <location>
        <begin position="6"/>
        <end position="80"/>
    </location>
</feature>
<dbReference type="EMBL" id="BMZG01000007">
    <property type="protein sequence ID" value="GHA75445.1"/>
    <property type="molecule type" value="Genomic_DNA"/>
</dbReference>
<accession>A0A8J3CNZ6</accession>
<protein>
    <recommendedName>
        <fullName evidence="10">Peptidyl-prolyl cis-trans isomerase</fullName>
        <ecNumber evidence="10">5.2.1.8</ecNumber>
    </recommendedName>
</protein>
<keyword evidence="6" id="KW-0143">Chaperone</keyword>
<comment type="catalytic activity">
    <reaction evidence="1 9 10">
        <text>[protein]-peptidylproline (omega=180) = [protein]-peptidylproline (omega=0)</text>
        <dbReference type="Rhea" id="RHEA:16237"/>
        <dbReference type="Rhea" id="RHEA-COMP:10747"/>
        <dbReference type="Rhea" id="RHEA-COMP:10748"/>
        <dbReference type="ChEBI" id="CHEBI:83833"/>
        <dbReference type="ChEBI" id="CHEBI:83834"/>
        <dbReference type="EC" id="5.2.1.8"/>
    </reaction>
</comment>
<evidence type="ECO:0000256" key="7">
    <source>
        <dbReference type="ARBA" id="ARBA00023235"/>
    </source>
</evidence>
<evidence type="ECO:0000256" key="8">
    <source>
        <dbReference type="ARBA" id="ARBA00037071"/>
    </source>
</evidence>
<dbReference type="Pfam" id="PF00254">
    <property type="entry name" value="FKBP_C"/>
    <property type="match status" value="1"/>
</dbReference>
<dbReference type="Gene3D" id="3.10.50.40">
    <property type="match status" value="1"/>
</dbReference>
<dbReference type="SUPFAM" id="SSF54534">
    <property type="entry name" value="FKBP-like"/>
    <property type="match status" value="1"/>
</dbReference>
<dbReference type="RefSeq" id="WP_189493397.1">
    <property type="nucleotide sequence ID" value="NZ_BMZG01000007.1"/>
</dbReference>
<dbReference type="EC" id="5.2.1.8" evidence="10"/>
<comment type="subcellular location">
    <subcellularLocation>
        <location evidence="2">Cytoplasm</location>
    </subcellularLocation>
</comment>
<evidence type="ECO:0000256" key="4">
    <source>
        <dbReference type="ARBA" id="ARBA00022490"/>
    </source>
</evidence>
<dbReference type="AlphaFoldDB" id="A0A8J3CNZ6"/>
<evidence type="ECO:0000259" key="11">
    <source>
        <dbReference type="PROSITE" id="PS50059"/>
    </source>
</evidence>
<reference evidence="12" key="1">
    <citation type="journal article" date="2014" name="Int. J. Syst. Evol. Microbiol.">
        <title>Complete genome sequence of Corynebacterium casei LMG S-19264T (=DSM 44701T), isolated from a smear-ripened cheese.</title>
        <authorList>
            <consortium name="US DOE Joint Genome Institute (JGI-PGF)"/>
            <person name="Walter F."/>
            <person name="Albersmeier A."/>
            <person name="Kalinowski J."/>
            <person name="Ruckert C."/>
        </authorList>
    </citation>
    <scope>NUCLEOTIDE SEQUENCE</scope>
    <source>
        <strain evidence="12">KCTC 32501</strain>
    </source>
</reference>
<keyword evidence="7 9" id="KW-0413">Isomerase</keyword>
<evidence type="ECO:0000256" key="10">
    <source>
        <dbReference type="RuleBase" id="RU003915"/>
    </source>
</evidence>
<evidence type="ECO:0000256" key="6">
    <source>
        <dbReference type="ARBA" id="ARBA00023186"/>
    </source>
</evidence>
<evidence type="ECO:0000256" key="3">
    <source>
        <dbReference type="ARBA" id="ARBA00006577"/>
    </source>
</evidence>
<keyword evidence="5 9" id="KW-0697">Rotamase</keyword>
<sequence length="160" mass="17272">MQIKENSVVHIHYTLTNDAGDILDSSSGKEPLMYMHGHHNLISGLEDQLTGKSAGDKFNADVEAEDAYGLHHEEAIQHIPLAQLANIPDLQVGMMLQASTDQGPVSVRITDITNEHAVLDGNHPLAGERLHFAVEVVSVRDATPSELAHGHAHGGDGHHH</sequence>
<proteinExistence type="inferred from homology"/>
<comment type="function">
    <text evidence="8">Also involved in hydrogenase metallocenter assembly, probably by participating in the nickel insertion step. This function in hydrogenase biosynthesis requires chaperone activity and the presence of the metal-binding domain, but not PPIase activity.</text>
</comment>
<dbReference type="InterPro" id="IPR046357">
    <property type="entry name" value="PPIase_dom_sf"/>
</dbReference>
<dbReference type="Proteomes" id="UP000614287">
    <property type="component" value="Unassembled WGS sequence"/>
</dbReference>
<comment type="caution">
    <text evidence="12">The sequence shown here is derived from an EMBL/GenBank/DDBJ whole genome shotgun (WGS) entry which is preliminary data.</text>
</comment>
<organism evidence="12 13">
    <name type="scientific">Formosimonas limnophila</name>
    <dbReference type="NCBI Taxonomy" id="1384487"/>
    <lineage>
        <taxon>Bacteria</taxon>
        <taxon>Pseudomonadati</taxon>
        <taxon>Pseudomonadota</taxon>
        <taxon>Betaproteobacteria</taxon>
        <taxon>Burkholderiales</taxon>
        <taxon>Burkholderiaceae</taxon>
        <taxon>Formosimonas</taxon>
    </lineage>
</organism>
<comment type="similarity">
    <text evidence="3 10">Belongs to the FKBP-type PPIase family.</text>
</comment>
<dbReference type="PANTHER" id="PTHR47861:SF3">
    <property type="entry name" value="FKBP-TYPE PEPTIDYL-PROLYL CIS-TRANS ISOMERASE SLYD"/>
    <property type="match status" value="1"/>
</dbReference>
<evidence type="ECO:0000256" key="5">
    <source>
        <dbReference type="ARBA" id="ARBA00023110"/>
    </source>
</evidence>
<evidence type="ECO:0000313" key="13">
    <source>
        <dbReference type="Proteomes" id="UP000614287"/>
    </source>
</evidence>
<dbReference type="GO" id="GO:0042026">
    <property type="term" value="P:protein refolding"/>
    <property type="evidence" value="ECO:0007669"/>
    <property type="project" value="UniProtKB-ARBA"/>
</dbReference>
<dbReference type="InterPro" id="IPR001179">
    <property type="entry name" value="PPIase_FKBP_dom"/>
</dbReference>
<dbReference type="GO" id="GO:0005737">
    <property type="term" value="C:cytoplasm"/>
    <property type="evidence" value="ECO:0007669"/>
    <property type="project" value="UniProtKB-SubCell"/>
</dbReference>
<dbReference type="PROSITE" id="PS50059">
    <property type="entry name" value="FKBP_PPIASE"/>
    <property type="match status" value="1"/>
</dbReference>
<keyword evidence="13" id="KW-1185">Reference proteome</keyword>